<dbReference type="AlphaFoldDB" id="A0A084VE13"/>
<keyword evidence="4 8" id="KW-1133">Transmembrane helix</keyword>
<evidence type="ECO:0008006" key="12">
    <source>
        <dbReference type="Google" id="ProtNLM"/>
    </source>
</evidence>
<evidence type="ECO:0000256" key="8">
    <source>
        <dbReference type="SAM" id="Phobius"/>
    </source>
</evidence>
<keyword evidence="6" id="KW-0675">Receptor</keyword>
<proteinExistence type="predicted"/>
<evidence type="ECO:0000256" key="3">
    <source>
        <dbReference type="ARBA" id="ARBA00022692"/>
    </source>
</evidence>
<reference evidence="10" key="2">
    <citation type="submission" date="2020-05" db="UniProtKB">
        <authorList>
            <consortium name="EnsemblMetazoa"/>
        </authorList>
    </citation>
    <scope>IDENTIFICATION</scope>
</reference>
<reference evidence="9 11" key="1">
    <citation type="journal article" date="2014" name="BMC Genomics">
        <title>Genome sequence of Anopheles sinensis provides insight into genetics basis of mosquito competence for malaria parasites.</title>
        <authorList>
            <person name="Zhou D."/>
            <person name="Zhang D."/>
            <person name="Ding G."/>
            <person name="Shi L."/>
            <person name="Hou Q."/>
            <person name="Ye Y."/>
            <person name="Xu Y."/>
            <person name="Zhou H."/>
            <person name="Xiong C."/>
            <person name="Li S."/>
            <person name="Yu J."/>
            <person name="Hong S."/>
            <person name="Yu X."/>
            <person name="Zou P."/>
            <person name="Chen C."/>
            <person name="Chang X."/>
            <person name="Wang W."/>
            <person name="Lv Y."/>
            <person name="Sun Y."/>
            <person name="Ma L."/>
            <person name="Shen B."/>
            <person name="Zhu C."/>
        </authorList>
    </citation>
    <scope>NUCLEOTIDE SEQUENCE [LARGE SCALE GENOMIC DNA]</scope>
</reference>
<comment type="subcellular location">
    <subcellularLocation>
        <location evidence="1">Cell membrane</location>
        <topology evidence="1">Multi-pass membrane protein</topology>
    </subcellularLocation>
</comment>
<protein>
    <recommendedName>
        <fullName evidence="12">Ionotropic glutamate receptor C-terminal domain-containing protein</fullName>
    </recommendedName>
</protein>
<keyword evidence="11" id="KW-1185">Reference proteome</keyword>
<evidence type="ECO:0000313" key="9">
    <source>
        <dbReference type="EMBL" id="KFB36207.1"/>
    </source>
</evidence>
<sequence>MYQYHLDDVIDSVLYPYHFIVYGRYSSATREAFFISMFVDRLNITMVDRENLSNQVDPRQFVRTLKQNSIVATYGHTPGDFRRVFTNEMEGICAMSVGPKKTTFIEAFMDPFDRYIWISLLVTSEMMLMVWMLIKWKQRRLSSLKNIVQEYVDLHFHLIRFFILSPPNLRNARKLEKLLTFCYLVAIFHITTLYVSIVTSNLSTTRYGKVIDSIQQLIDLQVPIVGLDSTIETLNASRSGFKLKGHGSNRFMAYTCSFARLEDDFTIKHLHVIREPLLSHYVVYLLHKESILQEVLEKYVALSYQADLYRYWDNFSPLKSLKSTDRAELTANVIAFEVLMWQFIILPIGGLLGLVAFLLELGWHRIVLRRQRLRSN</sequence>
<feature type="transmembrane region" description="Helical" evidence="8">
    <location>
        <begin position="178"/>
        <end position="197"/>
    </location>
</feature>
<dbReference type="VEuPathDB" id="VectorBase:ASIS001790"/>
<dbReference type="InterPro" id="IPR052192">
    <property type="entry name" value="Insect_Ionotropic_Sensory_Rcpt"/>
</dbReference>
<feature type="transmembrane region" description="Helical" evidence="8">
    <location>
        <begin position="115"/>
        <end position="134"/>
    </location>
</feature>
<dbReference type="VEuPathDB" id="VectorBase:ASIC003306"/>
<dbReference type="EMBL" id="KE524759">
    <property type="protein sequence ID" value="KFB36207.1"/>
    <property type="molecule type" value="Genomic_DNA"/>
</dbReference>
<dbReference type="PANTHER" id="PTHR42643">
    <property type="entry name" value="IONOTROPIC RECEPTOR 20A-RELATED"/>
    <property type="match status" value="1"/>
</dbReference>
<feature type="transmembrane region" description="Helical" evidence="8">
    <location>
        <begin position="339"/>
        <end position="363"/>
    </location>
</feature>
<accession>A0A084VE13</accession>
<dbReference type="VEuPathDB" id="VectorBase:ASIS016574"/>
<dbReference type="EnsemblMetazoa" id="ASIC003306-RA">
    <property type="protein sequence ID" value="ASIC003306-PA"/>
    <property type="gene ID" value="ASIC003306"/>
</dbReference>
<name>A0A084VE13_ANOSI</name>
<dbReference type="EMBL" id="ATLV01012095">
    <property type="status" value="NOT_ANNOTATED_CDS"/>
    <property type="molecule type" value="Genomic_DNA"/>
</dbReference>
<dbReference type="PANTHER" id="PTHR42643:SF24">
    <property type="entry name" value="IONOTROPIC RECEPTOR 60A"/>
    <property type="match status" value="1"/>
</dbReference>
<keyword evidence="5 8" id="KW-0472">Membrane</keyword>
<evidence type="ECO:0000256" key="7">
    <source>
        <dbReference type="ARBA" id="ARBA00023180"/>
    </source>
</evidence>
<evidence type="ECO:0000256" key="6">
    <source>
        <dbReference type="ARBA" id="ARBA00023170"/>
    </source>
</evidence>
<dbReference type="GO" id="GO:0005886">
    <property type="term" value="C:plasma membrane"/>
    <property type="evidence" value="ECO:0007669"/>
    <property type="project" value="UniProtKB-SubCell"/>
</dbReference>
<evidence type="ECO:0000313" key="11">
    <source>
        <dbReference type="Proteomes" id="UP000030765"/>
    </source>
</evidence>
<evidence type="ECO:0000256" key="4">
    <source>
        <dbReference type="ARBA" id="ARBA00022989"/>
    </source>
</evidence>
<keyword evidence="3 8" id="KW-0812">Transmembrane</keyword>
<evidence type="ECO:0000256" key="2">
    <source>
        <dbReference type="ARBA" id="ARBA00022475"/>
    </source>
</evidence>
<evidence type="ECO:0000256" key="1">
    <source>
        <dbReference type="ARBA" id="ARBA00004651"/>
    </source>
</evidence>
<keyword evidence="7" id="KW-0325">Glycoprotein</keyword>
<keyword evidence="2" id="KW-1003">Cell membrane</keyword>
<gene>
    <name evidence="9" type="ORF">ZHAS_00003306</name>
</gene>
<dbReference type="Proteomes" id="UP000030765">
    <property type="component" value="Unassembled WGS sequence"/>
</dbReference>
<evidence type="ECO:0000313" key="10">
    <source>
        <dbReference type="EnsemblMetazoa" id="ASIC003306-PA"/>
    </source>
</evidence>
<evidence type="ECO:0000256" key="5">
    <source>
        <dbReference type="ARBA" id="ARBA00023136"/>
    </source>
</evidence>
<organism evidence="9">
    <name type="scientific">Anopheles sinensis</name>
    <name type="common">Mosquito</name>
    <dbReference type="NCBI Taxonomy" id="74873"/>
    <lineage>
        <taxon>Eukaryota</taxon>
        <taxon>Metazoa</taxon>
        <taxon>Ecdysozoa</taxon>
        <taxon>Arthropoda</taxon>
        <taxon>Hexapoda</taxon>
        <taxon>Insecta</taxon>
        <taxon>Pterygota</taxon>
        <taxon>Neoptera</taxon>
        <taxon>Endopterygota</taxon>
        <taxon>Diptera</taxon>
        <taxon>Nematocera</taxon>
        <taxon>Culicoidea</taxon>
        <taxon>Culicidae</taxon>
        <taxon>Anophelinae</taxon>
        <taxon>Anopheles</taxon>
    </lineage>
</organism>